<dbReference type="InterPro" id="IPR005111">
    <property type="entry name" value="MoeA_C_domain_IV"/>
</dbReference>
<dbReference type="InterPro" id="IPR001453">
    <property type="entry name" value="MoaB/Mog_dom"/>
</dbReference>
<dbReference type="InterPro" id="IPR036135">
    <property type="entry name" value="MoeA_linker/N_sf"/>
</dbReference>
<dbReference type="GO" id="GO:0005737">
    <property type="term" value="C:cytoplasm"/>
    <property type="evidence" value="ECO:0007669"/>
    <property type="project" value="TreeGrafter"/>
</dbReference>
<dbReference type="InterPro" id="IPR036688">
    <property type="entry name" value="MoeA_C_domain_IV_sf"/>
</dbReference>
<dbReference type="Gene3D" id="3.90.105.10">
    <property type="entry name" value="Molybdopterin biosynthesis moea protein, domain 2"/>
    <property type="match status" value="1"/>
</dbReference>
<dbReference type="InterPro" id="IPR008284">
    <property type="entry name" value="MoCF_biosynth_CS"/>
</dbReference>
<dbReference type="PANTHER" id="PTHR10192">
    <property type="entry name" value="MOLYBDOPTERIN BIOSYNTHESIS PROTEIN"/>
    <property type="match status" value="1"/>
</dbReference>
<feature type="domain" description="MoaB/Mog" evidence="3">
    <location>
        <begin position="186"/>
        <end position="325"/>
    </location>
</feature>
<accession>A0A133UBW2</accession>
<dbReference type="PANTHER" id="PTHR10192:SF5">
    <property type="entry name" value="GEPHYRIN"/>
    <property type="match status" value="1"/>
</dbReference>
<dbReference type="SUPFAM" id="SSF63882">
    <property type="entry name" value="MoeA N-terminal region -like"/>
    <property type="match status" value="1"/>
</dbReference>
<dbReference type="SMART" id="SM00852">
    <property type="entry name" value="MoCF_biosynth"/>
    <property type="match status" value="1"/>
</dbReference>
<dbReference type="InterPro" id="IPR036425">
    <property type="entry name" value="MoaB/Mog-like_dom_sf"/>
</dbReference>
<comment type="pathway">
    <text evidence="1">Cofactor biosynthesis; molybdopterin biosynthesis.</text>
</comment>
<dbReference type="Pfam" id="PF03454">
    <property type="entry name" value="MoeA_C"/>
    <property type="match status" value="1"/>
</dbReference>
<dbReference type="InterPro" id="IPR005110">
    <property type="entry name" value="MoeA_linker/N"/>
</dbReference>
<evidence type="ECO:0000313" key="5">
    <source>
        <dbReference type="Proteomes" id="UP000070373"/>
    </source>
</evidence>
<dbReference type="EMBL" id="LHXN01000105">
    <property type="protein sequence ID" value="KXA91664.1"/>
    <property type="molecule type" value="Genomic_DNA"/>
</dbReference>
<evidence type="ECO:0000259" key="3">
    <source>
        <dbReference type="SMART" id="SM00852"/>
    </source>
</evidence>
<protein>
    <recommendedName>
        <fullName evidence="3">MoaB/Mog domain-containing protein</fullName>
    </recommendedName>
</protein>
<dbReference type="Pfam" id="PF03453">
    <property type="entry name" value="MoeA_N"/>
    <property type="match status" value="1"/>
</dbReference>
<comment type="caution">
    <text evidence="4">The sequence shown here is derived from an EMBL/GenBank/DDBJ whole genome shotgun (WGS) entry which is preliminary data.</text>
</comment>
<organism evidence="4 5">
    <name type="scientific">candidate division MSBL1 archaeon SCGC-AAA259E17</name>
    <dbReference type="NCBI Taxonomy" id="1698263"/>
    <lineage>
        <taxon>Archaea</taxon>
        <taxon>Methanobacteriati</taxon>
        <taxon>Methanobacteriota</taxon>
        <taxon>candidate division MSBL1</taxon>
    </lineage>
</organism>
<dbReference type="NCBIfam" id="TIGR00177">
    <property type="entry name" value="molyb_syn"/>
    <property type="match status" value="1"/>
</dbReference>
<dbReference type="SUPFAM" id="SSF63867">
    <property type="entry name" value="MoeA C-terminal domain-like"/>
    <property type="match status" value="1"/>
</dbReference>
<dbReference type="GO" id="GO:0006777">
    <property type="term" value="P:Mo-molybdopterin cofactor biosynthetic process"/>
    <property type="evidence" value="ECO:0007669"/>
    <property type="project" value="UniProtKB-KW"/>
</dbReference>
<dbReference type="CDD" id="cd00887">
    <property type="entry name" value="MoeA"/>
    <property type="match status" value="1"/>
</dbReference>
<evidence type="ECO:0000256" key="1">
    <source>
        <dbReference type="ARBA" id="ARBA00005046"/>
    </source>
</evidence>
<dbReference type="UniPathway" id="UPA00344"/>
<dbReference type="PROSITE" id="PS01079">
    <property type="entry name" value="MOCF_BIOSYNTHESIS_2"/>
    <property type="match status" value="1"/>
</dbReference>
<gene>
    <name evidence="4" type="ORF">AKJ64_04600</name>
</gene>
<keyword evidence="2" id="KW-0501">Molybdenum cofactor biosynthesis</keyword>
<reference evidence="4 5" key="1">
    <citation type="journal article" date="2016" name="Sci. Rep.">
        <title>Metabolic traits of an uncultured archaeal lineage -MSBL1- from brine pools of the Red Sea.</title>
        <authorList>
            <person name="Mwirichia R."/>
            <person name="Alam I."/>
            <person name="Rashid M."/>
            <person name="Vinu M."/>
            <person name="Ba-Alawi W."/>
            <person name="Anthony Kamau A."/>
            <person name="Kamanda Ngugi D."/>
            <person name="Goker M."/>
            <person name="Klenk H.P."/>
            <person name="Bajic V."/>
            <person name="Stingl U."/>
        </authorList>
    </citation>
    <scope>NUCLEOTIDE SEQUENCE [LARGE SCALE GENOMIC DNA]</scope>
    <source>
        <strain evidence="4">SCGC-AAA259E17</strain>
    </source>
</reference>
<dbReference type="Gene3D" id="3.40.980.10">
    <property type="entry name" value="MoaB/Mog-like domain"/>
    <property type="match status" value="1"/>
</dbReference>
<dbReference type="AlphaFoldDB" id="A0A133UBW2"/>
<name>A0A133UBW2_9EURY</name>
<evidence type="ECO:0000256" key="2">
    <source>
        <dbReference type="ARBA" id="ARBA00023150"/>
    </source>
</evidence>
<dbReference type="Pfam" id="PF00994">
    <property type="entry name" value="MoCF_biosynth"/>
    <property type="match status" value="1"/>
</dbReference>
<dbReference type="Gene3D" id="2.170.190.11">
    <property type="entry name" value="Molybdopterin biosynthesis moea protein, domain 3"/>
    <property type="match status" value="1"/>
</dbReference>
<dbReference type="FunFam" id="2.170.190.11:FF:000001">
    <property type="entry name" value="Molybdopterin molybdenumtransferase"/>
    <property type="match status" value="1"/>
</dbReference>
<proteinExistence type="predicted"/>
<dbReference type="NCBIfam" id="NF045515">
    <property type="entry name" value="Glp_gephyrin"/>
    <property type="match status" value="1"/>
</dbReference>
<dbReference type="Gene3D" id="2.40.340.10">
    <property type="entry name" value="MoeA, C-terminal, domain IV"/>
    <property type="match status" value="1"/>
</dbReference>
<keyword evidence="5" id="KW-1185">Reference proteome</keyword>
<dbReference type="SUPFAM" id="SSF53218">
    <property type="entry name" value="Molybdenum cofactor biosynthesis proteins"/>
    <property type="match status" value="1"/>
</dbReference>
<dbReference type="Proteomes" id="UP000070373">
    <property type="component" value="Unassembled WGS sequence"/>
</dbReference>
<sequence length="410" mass="44602">MVEGLEVKTLEEARVEFFKNWKPVLRAEKIPTKKAEGRILGEDVKSDIDLPPFDRSVYDGFAVHARDTFDAREDSPVKLRSVGKVLTGQKPDVEVGSGECVEISTGAPVPEDTDSVVMMEDTSSSGEVVEVRRAVSPGENIERKGSELRRGDEIAGEGMKIDPRTYGSLLACGVTDVEVVTLPRVGVLSSGEELVDTDSELRMGEIYDVNGPTISQAAEKCGVKSSYLGIISDDYSSIERRITEFLNEFDAIITSGGTSAGPSDLIPQVVDNLGEPGVVVHGLAQKPGKPTFLAVVDDKPIFGLPGYPVSAYMVFDQLVAPYLREMTARSMPDREEIKAKLTRKMPSARGRRELVPVSLREEDGENLAIPLRKGSGAVTSLSKADGYFEVPIRKELVKENEDVPVRLFGV</sequence>
<evidence type="ECO:0000313" key="4">
    <source>
        <dbReference type="EMBL" id="KXA91664.1"/>
    </source>
</evidence>
<dbReference type="GO" id="GO:0061599">
    <property type="term" value="F:molybdopterin molybdotransferase activity"/>
    <property type="evidence" value="ECO:0007669"/>
    <property type="project" value="TreeGrafter"/>
</dbReference>
<dbReference type="InterPro" id="IPR038987">
    <property type="entry name" value="MoeA-like"/>
</dbReference>